<dbReference type="EMBL" id="JBHMBS010000007">
    <property type="protein sequence ID" value="MFB9677079.1"/>
    <property type="molecule type" value="Genomic_DNA"/>
</dbReference>
<dbReference type="Proteomes" id="UP001589610">
    <property type="component" value="Unassembled WGS sequence"/>
</dbReference>
<accession>A0ABV5TDI2</accession>
<evidence type="ECO:0000256" key="1">
    <source>
        <dbReference type="SAM" id="MobiDB-lite"/>
    </source>
</evidence>
<keyword evidence="2" id="KW-0812">Transmembrane</keyword>
<evidence type="ECO:0000313" key="3">
    <source>
        <dbReference type="EMBL" id="MFB9677079.1"/>
    </source>
</evidence>
<sequence>MTENDPHLGNGLLPGIVTGLLATVAGAAAYGALIAFSGYEIGFAAIGVGLLVGLAMIAVRPTSPVLPPLAAFLSLAGAALGQIAGAVIVWVRLSGEDYGPAAAQVLDAFPDAIRSDPMSLLFWVVAAYAGFGFVNRRVKAARAAHDARAASSVPQPDEADRVNYFEPRKQP</sequence>
<evidence type="ECO:0008006" key="5">
    <source>
        <dbReference type="Google" id="ProtNLM"/>
    </source>
</evidence>
<evidence type="ECO:0000256" key="2">
    <source>
        <dbReference type="SAM" id="Phobius"/>
    </source>
</evidence>
<feature type="transmembrane region" description="Helical" evidence="2">
    <location>
        <begin position="120"/>
        <end position="138"/>
    </location>
</feature>
<reference evidence="3 4" key="1">
    <citation type="submission" date="2024-09" db="EMBL/GenBank/DDBJ databases">
        <authorList>
            <person name="Sun Q."/>
            <person name="Mori K."/>
        </authorList>
    </citation>
    <scope>NUCLEOTIDE SEQUENCE [LARGE SCALE GENOMIC DNA]</scope>
    <source>
        <strain evidence="3 4">JCM 3028</strain>
    </source>
</reference>
<evidence type="ECO:0000313" key="4">
    <source>
        <dbReference type="Proteomes" id="UP001589610"/>
    </source>
</evidence>
<feature type="transmembrane region" description="Helical" evidence="2">
    <location>
        <begin position="41"/>
        <end position="59"/>
    </location>
</feature>
<name>A0ABV5TDI2_9ACTN</name>
<feature type="region of interest" description="Disordered" evidence="1">
    <location>
        <begin position="149"/>
        <end position="171"/>
    </location>
</feature>
<dbReference type="RefSeq" id="WP_344749571.1">
    <property type="nucleotide sequence ID" value="NZ_BAAAWW010000199.1"/>
</dbReference>
<keyword evidence="2" id="KW-1133">Transmembrane helix</keyword>
<proteinExistence type="predicted"/>
<keyword evidence="2" id="KW-0472">Membrane</keyword>
<organism evidence="3 4">
    <name type="scientific">Streptosporangium vulgare</name>
    <dbReference type="NCBI Taxonomy" id="46190"/>
    <lineage>
        <taxon>Bacteria</taxon>
        <taxon>Bacillati</taxon>
        <taxon>Actinomycetota</taxon>
        <taxon>Actinomycetes</taxon>
        <taxon>Streptosporangiales</taxon>
        <taxon>Streptosporangiaceae</taxon>
        <taxon>Streptosporangium</taxon>
    </lineage>
</organism>
<comment type="caution">
    <text evidence="3">The sequence shown here is derived from an EMBL/GenBank/DDBJ whole genome shotgun (WGS) entry which is preliminary data.</text>
</comment>
<gene>
    <name evidence="3" type="ORF">ACFFRH_16505</name>
</gene>
<keyword evidence="4" id="KW-1185">Reference proteome</keyword>
<feature type="compositionally biased region" description="Basic and acidic residues" evidence="1">
    <location>
        <begin position="158"/>
        <end position="171"/>
    </location>
</feature>
<feature type="transmembrane region" description="Helical" evidence="2">
    <location>
        <begin position="71"/>
        <end position="91"/>
    </location>
</feature>
<protein>
    <recommendedName>
        <fullName evidence="5">DUF4203 domain-containing protein</fullName>
    </recommendedName>
</protein>
<feature type="transmembrane region" description="Helical" evidence="2">
    <location>
        <begin position="12"/>
        <end position="35"/>
    </location>
</feature>